<keyword evidence="1" id="KW-0489">Methyltransferase</keyword>
<dbReference type="CDD" id="cd02440">
    <property type="entry name" value="AdoMet_MTases"/>
    <property type="match status" value="1"/>
</dbReference>
<dbReference type="EMBL" id="UGYO01000002">
    <property type="protein sequence ID" value="SUJ09352.1"/>
    <property type="molecule type" value="Genomic_DNA"/>
</dbReference>
<dbReference type="InterPro" id="IPR048647">
    <property type="entry name" value="RlmA_N"/>
</dbReference>
<keyword evidence="1" id="KW-0808">Transferase</keyword>
<dbReference type="KEGG" id="salg:BS332_16945"/>
<dbReference type="PANTHER" id="PTHR43460:SF1">
    <property type="entry name" value="METHYLTRANSFERASE TYPE 11 DOMAIN-CONTAINING PROTEIN"/>
    <property type="match status" value="1"/>
</dbReference>
<dbReference type="GeneID" id="93809028"/>
<dbReference type="Pfam" id="PF13649">
    <property type="entry name" value="Methyltransf_25"/>
    <property type="match status" value="1"/>
</dbReference>
<dbReference type="PANTHER" id="PTHR43460">
    <property type="entry name" value="METHYLTRANSFERASE"/>
    <property type="match status" value="1"/>
</dbReference>
<dbReference type="InterPro" id="IPR029063">
    <property type="entry name" value="SAM-dependent_MTases_sf"/>
</dbReference>
<dbReference type="Proteomes" id="UP000254069">
    <property type="component" value="Unassembled WGS sequence"/>
</dbReference>
<evidence type="ECO:0000313" key="1">
    <source>
        <dbReference type="EMBL" id="SUJ09352.1"/>
    </source>
</evidence>
<dbReference type="NCBIfam" id="NF008300">
    <property type="entry name" value="PRK11088.1"/>
    <property type="match status" value="1"/>
</dbReference>
<dbReference type="AlphaFoldDB" id="A0A380BZG1"/>
<gene>
    <name evidence="1" type="primary">rlmA_2</name>
    <name evidence="1" type="ORF">NCTC10738_04141</name>
</gene>
<dbReference type="InterPro" id="IPR052939">
    <property type="entry name" value="23S_rRNA_MeTrnsfrase_RlmA"/>
</dbReference>
<dbReference type="PIRSF" id="PIRSF018249">
    <property type="entry name" value="MyrA_prd"/>
    <property type="match status" value="1"/>
</dbReference>
<dbReference type="Pfam" id="PF21302">
    <property type="entry name" value="Zn_ribbon_RlmA"/>
    <property type="match status" value="1"/>
</dbReference>
<dbReference type="SUPFAM" id="SSF53335">
    <property type="entry name" value="S-adenosyl-L-methionine-dependent methyltransferases"/>
    <property type="match status" value="1"/>
</dbReference>
<proteinExistence type="predicted"/>
<dbReference type="Gene3D" id="3.40.50.150">
    <property type="entry name" value="Vaccinia Virus protein VP39"/>
    <property type="match status" value="1"/>
</dbReference>
<organism evidence="1 2">
    <name type="scientific">Shewanella algae</name>
    <dbReference type="NCBI Taxonomy" id="38313"/>
    <lineage>
        <taxon>Bacteria</taxon>
        <taxon>Pseudomonadati</taxon>
        <taxon>Pseudomonadota</taxon>
        <taxon>Gammaproteobacteria</taxon>
        <taxon>Alteromonadales</taxon>
        <taxon>Shewanellaceae</taxon>
        <taxon>Shewanella</taxon>
    </lineage>
</organism>
<keyword evidence="2" id="KW-1185">Reference proteome</keyword>
<dbReference type="GO" id="GO:0052911">
    <property type="term" value="F:23S rRNA (guanine(745)-N(1))-methyltransferase activity"/>
    <property type="evidence" value="ECO:0007669"/>
    <property type="project" value="UniProtKB-EC"/>
</dbReference>
<sequence length="267" mass="30454">MTYICPLCRSELVQDGKQWRCGQNHSFDQAKEGYVNLLPVQKKNSRDPGDNKQMMQARRAFLNAGYYQALSDRVNELALEYGKGQPEILDLGCGEGYYSERLQQAVGGELYGLDISRTAIRYAAKAHPQMRFCVASAYDMPFADAAFELMLRIYAPSKDKELARVCRPGGIFICVSPGPRHHFQLKEIIYSEPREHEPTKSELPGFGLLHDERLQWPLVLPAGQVCNDFLEMTPYAWKLSAEQKQQLQAEGLGCELDFYIQVYRRNT</sequence>
<evidence type="ECO:0000313" key="2">
    <source>
        <dbReference type="Proteomes" id="UP000254069"/>
    </source>
</evidence>
<dbReference type="RefSeq" id="WP_028779314.1">
    <property type="nucleotide sequence ID" value="NZ_AP024609.1"/>
</dbReference>
<dbReference type="EC" id="2.1.1.187" evidence="1"/>
<protein>
    <submittedName>
        <fullName evidence="1">Ribosomal RNA large subunit methyltransferase A</fullName>
        <ecNumber evidence="1">2.1.1.187</ecNumber>
    </submittedName>
</protein>
<reference evidence="1 2" key="1">
    <citation type="submission" date="2018-06" db="EMBL/GenBank/DDBJ databases">
        <authorList>
            <consortium name="Pathogen Informatics"/>
            <person name="Doyle S."/>
        </authorList>
    </citation>
    <scope>NUCLEOTIDE SEQUENCE [LARGE SCALE GENOMIC DNA]</scope>
    <source>
        <strain evidence="1 2">NCTC10738</strain>
    </source>
</reference>
<name>A0A380BZG1_9GAMM</name>
<dbReference type="InterPro" id="IPR016718">
    <property type="entry name" value="rRNA_m1G-MeTrfase_A_prd"/>
</dbReference>
<accession>A0A380BZG1</accession>
<dbReference type="InterPro" id="IPR041698">
    <property type="entry name" value="Methyltransf_25"/>
</dbReference>